<evidence type="ECO:0000259" key="5">
    <source>
        <dbReference type="Pfam" id="PF15915"/>
    </source>
</evidence>
<protein>
    <recommendedName>
        <fullName evidence="8">GAF domain-containing protein</fullName>
    </recommendedName>
</protein>
<feature type="domain" description="Bacterioopsin transcriptional activator GAF and HTH associated" evidence="5">
    <location>
        <begin position="292"/>
        <end position="444"/>
    </location>
</feature>
<dbReference type="InterPro" id="IPR029016">
    <property type="entry name" value="GAF-like_dom_sf"/>
</dbReference>
<feature type="domain" description="HTH bat-type" evidence="3">
    <location>
        <begin position="450"/>
        <end position="501"/>
    </location>
</feature>
<dbReference type="Pfam" id="PF15915">
    <property type="entry name" value="BAT"/>
    <property type="match status" value="1"/>
</dbReference>
<dbReference type="InterPro" id="IPR031803">
    <property type="entry name" value="BAT_GAF/HTH-assoc"/>
</dbReference>
<dbReference type="Gene3D" id="3.30.450.40">
    <property type="match status" value="1"/>
</dbReference>
<evidence type="ECO:0008006" key="8">
    <source>
        <dbReference type="Google" id="ProtNLM"/>
    </source>
</evidence>
<reference evidence="7" key="1">
    <citation type="submission" date="2016-10" db="EMBL/GenBank/DDBJ databases">
        <authorList>
            <person name="Varghese N."/>
            <person name="Submissions S."/>
        </authorList>
    </citation>
    <scope>NUCLEOTIDE SEQUENCE [LARGE SCALE GENOMIC DNA]</scope>
    <source>
        <strain evidence="7">IBRC-M 10760</strain>
    </source>
</reference>
<evidence type="ECO:0000256" key="2">
    <source>
        <dbReference type="ARBA" id="ARBA00023163"/>
    </source>
</evidence>
<keyword evidence="7" id="KW-1185">Reference proteome</keyword>
<dbReference type="InterPro" id="IPR035965">
    <property type="entry name" value="PAS-like_dom_sf"/>
</dbReference>
<dbReference type="OrthoDB" id="106505at2157"/>
<dbReference type="Proteomes" id="UP000199076">
    <property type="component" value="Unassembled WGS sequence"/>
</dbReference>
<sequence>MNGRARNAPIGMLDVAPNGAVRDLNPAARELLDLGGADVTDEPIDAVFPESVEARVPGAFEQPPERERSFDAYYPALDRWLDVSLVPDGEAVYLYLRDRTEQRRTERQLADARGDVDRLTVTSELIADVLGELVAASTRAEIAETICAQLGETDLYEFAWVGERAVGSDDLVMRAAAGADNRTLDRIADELDGDGRVPARRAIESGEPETVQSLGEADAVPEAIRRAAFADGVQSLLAVPLTDGESVHGVVGVYASDRDAFSERERRNFGIVGEMAGFAVTAARNRSLLSADTVVELVFALTDGDAPLVAAAAETETSLSVTGLVPDGDRLVCYLDAEGDAPGAVERSLDGEAVLGTRIVADHDDGGSFEVILDESTPLGQLVGQGATLRSATYDAAEGRIVVELPPDAEVRRIADAFSRAHDATVVAKRERRREATTVGEFRETLGDRLTDRQENALRTAFFADYFESPRGSTAEEVAEALGITGPTLLHHLRAGQRKLLDEFFETTD</sequence>
<dbReference type="EMBL" id="FNBK01000002">
    <property type="protein sequence ID" value="SDE88505.1"/>
    <property type="molecule type" value="Genomic_DNA"/>
</dbReference>
<keyword evidence="2" id="KW-0804">Transcription</keyword>
<dbReference type="SUPFAM" id="SSF55785">
    <property type="entry name" value="PYP-like sensor domain (PAS domain)"/>
    <property type="match status" value="1"/>
</dbReference>
<proteinExistence type="predicted"/>
<accession>A0A1G7GK57</accession>
<dbReference type="Pfam" id="PF04967">
    <property type="entry name" value="HTH_10"/>
    <property type="match status" value="1"/>
</dbReference>
<dbReference type="InterPro" id="IPR003018">
    <property type="entry name" value="GAF"/>
</dbReference>
<gene>
    <name evidence="6" type="ORF">SAMN05216218_10278</name>
</gene>
<feature type="domain" description="GAF" evidence="4">
    <location>
        <begin position="137"/>
        <end position="280"/>
    </location>
</feature>
<dbReference type="PANTHER" id="PTHR34236">
    <property type="entry name" value="DIMETHYL SULFOXIDE REDUCTASE TRANSCRIPTIONAL ACTIVATOR"/>
    <property type="match status" value="1"/>
</dbReference>
<dbReference type="SUPFAM" id="SSF55781">
    <property type="entry name" value="GAF domain-like"/>
    <property type="match status" value="1"/>
</dbReference>
<evidence type="ECO:0000256" key="1">
    <source>
        <dbReference type="ARBA" id="ARBA00023015"/>
    </source>
</evidence>
<name>A0A1G7GK57_9EURY</name>
<dbReference type="Pfam" id="PF13185">
    <property type="entry name" value="GAF_2"/>
    <property type="match status" value="1"/>
</dbReference>
<evidence type="ECO:0000313" key="7">
    <source>
        <dbReference type="Proteomes" id="UP000199076"/>
    </source>
</evidence>
<keyword evidence="1" id="KW-0805">Transcription regulation</keyword>
<dbReference type="STRING" id="660518.SAMN05216218_10278"/>
<organism evidence="6 7">
    <name type="scientific">Halorientalis regularis</name>
    <dbReference type="NCBI Taxonomy" id="660518"/>
    <lineage>
        <taxon>Archaea</taxon>
        <taxon>Methanobacteriati</taxon>
        <taxon>Methanobacteriota</taxon>
        <taxon>Stenosarchaea group</taxon>
        <taxon>Halobacteria</taxon>
        <taxon>Halobacteriales</taxon>
        <taxon>Haloarculaceae</taxon>
        <taxon>Halorientalis</taxon>
    </lineage>
</organism>
<dbReference type="AlphaFoldDB" id="A0A1G7GK57"/>
<evidence type="ECO:0000313" key="6">
    <source>
        <dbReference type="EMBL" id="SDE88505.1"/>
    </source>
</evidence>
<dbReference type="RefSeq" id="WP_092687707.1">
    <property type="nucleotide sequence ID" value="NZ_FNBK01000002.1"/>
</dbReference>
<dbReference type="PANTHER" id="PTHR34236:SF1">
    <property type="entry name" value="DIMETHYL SULFOXIDE REDUCTASE TRANSCRIPTIONAL ACTIVATOR"/>
    <property type="match status" value="1"/>
</dbReference>
<dbReference type="InterPro" id="IPR007050">
    <property type="entry name" value="HTH_bacterioopsin"/>
</dbReference>
<evidence type="ECO:0000259" key="4">
    <source>
        <dbReference type="Pfam" id="PF13185"/>
    </source>
</evidence>
<dbReference type="Gene3D" id="3.30.450.20">
    <property type="entry name" value="PAS domain"/>
    <property type="match status" value="1"/>
</dbReference>
<evidence type="ECO:0000259" key="3">
    <source>
        <dbReference type="Pfam" id="PF04967"/>
    </source>
</evidence>